<sequence>NLDILRRVIKNPSAPVTNLEIDATAEEKKELGGEEVPKRRRSGRRTKTAEPTVSSKEIPSSAVATGELISVSDSDSSPRQEQE</sequence>
<name>A0AA38GZ05_TAXCH</name>
<comment type="caution">
    <text evidence="2">The sequence shown here is derived from an EMBL/GenBank/DDBJ whole genome shotgun (WGS) entry which is preliminary data.</text>
</comment>
<gene>
    <name evidence="2" type="ORF">KI387_001133</name>
</gene>
<feature type="compositionally biased region" description="Basic and acidic residues" evidence="1">
    <location>
        <begin position="25"/>
        <end position="37"/>
    </location>
</feature>
<proteinExistence type="predicted"/>
<evidence type="ECO:0000256" key="1">
    <source>
        <dbReference type="SAM" id="MobiDB-lite"/>
    </source>
</evidence>
<keyword evidence="3" id="KW-1185">Reference proteome</keyword>
<evidence type="ECO:0000313" key="2">
    <source>
        <dbReference type="EMBL" id="KAH9329025.1"/>
    </source>
</evidence>
<dbReference type="EMBL" id="JAHRHJ020000001">
    <property type="protein sequence ID" value="KAH9329025.1"/>
    <property type="molecule type" value="Genomic_DNA"/>
</dbReference>
<dbReference type="Proteomes" id="UP000824469">
    <property type="component" value="Unassembled WGS sequence"/>
</dbReference>
<feature type="compositionally biased region" description="Polar residues" evidence="1">
    <location>
        <begin position="49"/>
        <end position="58"/>
    </location>
</feature>
<dbReference type="AlphaFoldDB" id="A0AA38GZ05"/>
<feature type="non-terminal residue" evidence="2">
    <location>
        <position position="83"/>
    </location>
</feature>
<reference evidence="2 3" key="1">
    <citation type="journal article" date="2021" name="Nat. Plants">
        <title>The Taxus genome provides insights into paclitaxel biosynthesis.</title>
        <authorList>
            <person name="Xiong X."/>
            <person name="Gou J."/>
            <person name="Liao Q."/>
            <person name="Li Y."/>
            <person name="Zhou Q."/>
            <person name="Bi G."/>
            <person name="Li C."/>
            <person name="Du R."/>
            <person name="Wang X."/>
            <person name="Sun T."/>
            <person name="Guo L."/>
            <person name="Liang H."/>
            <person name="Lu P."/>
            <person name="Wu Y."/>
            <person name="Zhang Z."/>
            <person name="Ro D.K."/>
            <person name="Shang Y."/>
            <person name="Huang S."/>
            <person name="Yan J."/>
        </authorList>
    </citation>
    <scope>NUCLEOTIDE SEQUENCE [LARGE SCALE GENOMIC DNA]</scope>
    <source>
        <strain evidence="2">Ta-2019</strain>
    </source>
</reference>
<evidence type="ECO:0000313" key="3">
    <source>
        <dbReference type="Proteomes" id="UP000824469"/>
    </source>
</evidence>
<accession>A0AA38GZ05</accession>
<organism evidence="2 3">
    <name type="scientific">Taxus chinensis</name>
    <name type="common">Chinese yew</name>
    <name type="synonym">Taxus wallichiana var. chinensis</name>
    <dbReference type="NCBI Taxonomy" id="29808"/>
    <lineage>
        <taxon>Eukaryota</taxon>
        <taxon>Viridiplantae</taxon>
        <taxon>Streptophyta</taxon>
        <taxon>Embryophyta</taxon>
        <taxon>Tracheophyta</taxon>
        <taxon>Spermatophyta</taxon>
        <taxon>Pinopsida</taxon>
        <taxon>Pinidae</taxon>
        <taxon>Conifers II</taxon>
        <taxon>Cupressales</taxon>
        <taxon>Taxaceae</taxon>
        <taxon>Taxus</taxon>
    </lineage>
</organism>
<feature type="region of interest" description="Disordered" evidence="1">
    <location>
        <begin position="20"/>
        <end position="83"/>
    </location>
</feature>
<feature type="non-terminal residue" evidence="2">
    <location>
        <position position="1"/>
    </location>
</feature>
<protein>
    <submittedName>
        <fullName evidence="2">Uncharacterized protein</fullName>
    </submittedName>
</protein>